<feature type="transmembrane region" description="Helical" evidence="1">
    <location>
        <begin position="106"/>
        <end position="124"/>
    </location>
</feature>
<dbReference type="EMBL" id="JAENHK010000007">
    <property type="protein sequence ID" value="MBK1895615.1"/>
    <property type="molecule type" value="Genomic_DNA"/>
</dbReference>
<feature type="transmembrane region" description="Helical" evidence="1">
    <location>
        <begin position="9"/>
        <end position="29"/>
    </location>
</feature>
<evidence type="ECO:0000313" key="3">
    <source>
        <dbReference type="Proteomes" id="UP000628669"/>
    </source>
</evidence>
<accession>A0ABS1FT58</accession>
<keyword evidence="3" id="KW-1185">Reference proteome</keyword>
<comment type="caution">
    <text evidence="2">The sequence shown here is derived from an EMBL/GenBank/DDBJ whole genome shotgun (WGS) entry which is preliminary data.</text>
</comment>
<keyword evidence="1" id="KW-0472">Membrane</keyword>
<feature type="transmembrane region" description="Helical" evidence="1">
    <location>
        <begin position="74"/>
        <end position="94"/>
    </location>
</feature>
<feature type="transmembrane region" description="Helical" evidence="1">
    <location>
        <begin position="49"/>
        <end position="69"/>
    </location>
</feature>
<dbReference type="Pfam" id="PF14087">
    <property type="entry name" value="DUF4267"/>
    <property type="match status" value="1"/>
</dbReference>
<evidence type="ECO:0000313" key="2">
    <source>
        <dbReference type="EMBL" id="MBK1895615.1"/>
    </source>
</evidence>
<dbReference type="RefSeq" id="WP_200244726.1">
    <property type="nucleotide sequence ID" value="NZ_JAENHK010000007.1"/>
</dbReference>
<keyword evidence="1" id="KW-0812">Transmembrane</keyword>
<proteinExistence type="predicted"/>
<protein>
    <submittedName>
        <fullName evidence="2">DUF4267 domain-containing protein</fullName>
    </submittedName>
</protein>
<keyword evidence="1" id="KW-1133">Transmembrane helix</keyword>
<dbReference type="InterPro" id="IPR025363">
    <property type="entry name" value="DUF4267"/>
</dbReference>
<gene>
    <name evidence="2" type="ORF">JHL15_07645</name>
</gene>
<dbReference type="Proteomes" id="UP000628669">
    <property type="component" value="Unassembled WGS sequence"/>
</dbReference>
<reference evidence="3" key="1">
    <citation type="submission" date="2021-01" db="EMBL/GenBank/DDBJ databases">
        <title>Genome public.</title>
        <authorList>
            <person name="Liu C."/>
            <person name="Sun Q."/>
        </authorList>
    </citation>
    <scope>NUCLEOTIDE SEQUENCE [LARGE SCALE GENOMIC DNA]</scope>
    <source>
        <strain evidence="3">YIM B02567</strain>
    </source>
</reference>
<name>A0ABS1FT58_9FLAO</name>
<organism evidence="2 3">
    <name type="scientific">Chryseobacterium paridis</name>
    <dbReference type="NCBI Taxonomy" id="2800328"/>
    <lineage>
        <taxon>Bacteria</taxon>
        <taxon>Pseudomonadati</taxon>
        <taxon>Bacteroidota</taxon>
        <taxon>Flavobacteriia</taxon>
        <taxon>Flavobacteriales</taxon>
        <taxon>Weeksellaceae</taxon>
        <taxon>Chryseobacterium group</taxon>
        <taxon>Chryseobacterium</taxon>
    </lineage>
</organism>
<sequence>MKRLQQQTSFWLSLISGIGLLYIGIRFFINPVGAEIDYGIRTITNGDFSFQYIKGIRDFFFGLIIIFLLWKKQFFALGFILILGTIIPATDFYVVLSHPDFKTGHLISHLIAVIICLSCGFYYLNNHKMIAS</sequence>
<evidence type="ECO:0000256" key="1">
    <source>
        <dbReference type="SAM" id="Phobius"/>
    </source>
</evidence>